<dbReference type="AlphaFoldDB" id="A0A165ZGZ4"/>
<evidence type="ECO:0000313" key="2">
    <source>
        <dbReference type="Proteomes" id="UP000077245"/>
    </source>
</evidence>
<name>A0A165ZGZ4_9EURY</name>
<accession>A0A165ZGZ4</accession>
<dbReference type="InterPro" id="IPR019270">
    <property type="entry name" value="DUF2283"/>
</dbReference>
<dbReference type="STRING" id="49547.MBCUR_16940"/>
<dbReference type="RefSeq" id="WP_067092478.1">
    <property type="nucleotide sequence ID" value="NZ_LWMV01000204.1"/>
</dbReference>
<organism evidence="1 2">
    <name type="scientific">Methanobrevibacter curvatus</name>
    <dbReference type="NCBI Taxonomy" id="49547"/>
    <lineage>
        <taxon>Archaea</taxon>
        <taxon>Methanobacteriati</taxon>
        <taxon>Methanobacteriota</taxon>
        <taxon>Methanomada group</taxon>
        <taxon>Methanobacteria</taxon>
        <taxon>Methanobacteriales</taxon>
        <taxon>Methanobacteriaceae</taxon>
        <taxon>Methanobrevibacter</taxon>
    </lineage>
</organism>
<evidence type="ECO:0008006" key="3">
    <source>
        <dbReference type="Google" id="ProtNLM"/>
    </source>
</evidence>
<reference evidence="1 2" key="1">
    <citation type="submission" date="2016-04" db="EMBL/GenBank/DDBJ databases">
        <title>Genome sequence of Methanobrevibacter curvatus DSM 11111.</title>
        <authorList>
            <person name="Poehlein A."/>
            <person name="Seedorf H."/>
            <person name="Daniel R."/>
        </authorList>
    </citation>
    <scope>NUCLEOTIDE SEQUENCE [LARGE SCALE GENOMIC DNA]</scope>
    <source>
        <strain evidence="1 2">DSM 11111</strain>
    </source>
</reference>
<proteinExistence type="predicted"/>
<dbReference type="EMBL" id="LWMV01000204">
    <property type="protein sequence ID" value="KZX10701.1"/>
    <property type="molecule type" value="Genomic_DNA"/>
</dbReference>
<dbReference type="Pfam" id="PF10049">
    <property type="entry name" value="DUF2283"/>
    <property type="match status" value="1"/>
</dbReference>
<sequence length="126" mass="14410">MKSKETMNIDYDHDHDILFVSLDDEVYKDYDYSEFLNDSVSIDFTKKNRPVGVEIANASKQFKTEKVNFHNILSGDINIKINKKTIMLTVSLLVEIRNGSIHLNPIKVEQDNLLNIPNIETNGVIA</sequence>
<dbReference type="PATRIC" id="fig|49547.3.peg.1802"/>
<evidence type="ECO:0000313" key="1">
    <source>
        <dbReference type="EMBL" id="KZX10701.1"/>
    </source>
</evidence>
<comment type="caution">
    <text evidence="1">The sequence shown here is derived from an EMBL/GenBank/DDBJ whole genome shotgun (WGS) entry which is preliminary data.</text>
</comment>
<keyword evidence="2" id="KW-1185">Reference proteome</keyword>
<dbReference type="OrthoDB" id="92278at2157"/>
<protein>
    <recommendedName>
        <fullName evidence="3">DUF2283 domain-containing protein</fullName>
    </recommendedName>
</protein>
<gene>
    <name evidence="1" type="ORF">MBCUR_16940</name>
</gene>
<dbReference type="Proteomes" id="UP000077245">
    <property type="component" value="Unassembled WGS sequence"/>
</dbReference>